<proteinExistence type="predicted"/>
<accession>A0ABS4MBH1</accession>
<evidence type="ECO:0000256" key="1">
    <source>
        <dbReference type="SAM" id="MobiDB-lite"/>
    </source>
</evidence>
<evidence type="ECO:0000313" key="2">
    <source>
        <dbReference type="EMBL" id="MBP2056764.1"/>
    </source>
</evidence>
<name>A0ABS4MBH1_9ACTN</name>
<organism evidence="2 3">
    <name type="scientific">Streptomyces griseochromogenes</name>
    <dbReference type="NCBI Taxonomy" id="68214"/>
    <lineage>
        <taxon>Bacteria</taxon>
        <taxon>Bacillati</taxon>
        <taxon>Actinomycetota</taxon>
        <taxon>Actinomycetes</taxon>
        <taxon>Kitasatosporales</taxon>
        <taxon>Streptomycetaceae</taxon>
        <taxon>Streptomyces</taxon>
    </lineage>
</organism>
<dbReference type="EMBL" id="JAGGLP010000062">
    <property type="protein sequence ID" value="MBP2056764.1"/>
    <property type="molecule type" value="Genomic_DNA"/>
</dbReference>
<dbReference type="Proteomes" id="UP001519309">
    <property type="component" value="Unassembled WGS sequence"/>
</dbReference>
<feature type="region of interest" description="Disordered" evidence="1">
    <location>
        <begin position="1"/>
        <end position="20"/>
    </location>
</feature>
<gene>
    <name evidence="2" type="ORF">J2Z21_009783</name>
</gene>
<keyword evidence="3" id="KW-1185">Reference proteome</keyword>
<evidence type="ECO:0000313" key="3">
    <source>
        <dbReference type="Proteomes" id="UP001519309"/>
    </source>
</evidence>
<feature type="compositionally biased region" description="Basic and acidic residues" evidence="1">
    <location>
        <begin position="1"/>
        <end position="18"/>
    </location>
</feature>
<reference evidence="2 3" key="1">
    <citation type="submission" date="2021-03" db="EMBL/GenBank/DDBJ databases">
        <title>Genomic Encyclopedia of Type Strains, Phase IV (KMG-IV): sequencing the most valuable type-strain genomes for metagenomic binning, comparative biology and taxonomic classification.</title>
        <authorList>
            <person name="Goeker M."/>
        </authorList>
    </citation>
    <scope>NUCLEOTIDE SEQUENCE [LARGE SCALE GENOMIC DNA]</scope>
    <source>
        <strain evidence="2 3">DSM 40499</strain>
    </source>
</reference>
<comment type="caution">
    <text evidence="2">The sequence shown here is derived from an EMBL/GenBank/DDBJ whole genome shotgun (WGS) entry which is preliminary data.</text>
</comment>
<sequence length="197" mass="21173">MSNVVSRREHWGEDHRTGGPEAEDAVVELAVLEQHVVEGVVLQGGVHQFAVPEDDAGDLAVRPVQGGQVAAGEFHRVDAELLEPGALDLERGDASVDQVRVGQVEGTQGCVAVVELGDSATTTFERRHVGQIQAGLVQRGQGDARAVDRAGSSIDDLMVCPLCEGKATVMTLECRMCSSRFLLTENRRGESEWAMDR</sequence>
<protein>
    <submittedName>
        <fullName evidence="2">Uncharacterized protein</fullName>
    </submittedName>
</protein>
<dbReference type="RefSeq" id="WP_237281522.1">
    <property type="nucleotide sequence ID" value="NZ_CP016279.1"/>
</dbReference>